<accession>A0A9W8HGV7</accession>
<protein>
    <recommendedName>
        <fullName evidence="2">Phosphatidylinositol-specific phospholipase C X domain-containing protein</fullName>
    </recommendedName>
</protein>
<evidence type="ECO:0000313" key="4">
    <source>
        <dbReference type="Proteomes" id="UP001140217"/>
    </source>
</evidence>
<dbReference type="InterPro" id="IPR017946">
    <property type="entry name" value="PLC-like_Pdiesterase_TIM-brl"/>
</dbReference>
<dbReference type="GO" id="GO:0008081">
    <property type="term" value="F:phosphoric diester hydrolase activity"/>
    <property type="evidence" value="ECO:0007669"/>
    <property type="project" value="InterPro"/>
</dbReference>
<dbReference type="AlphaFoldDB" id="A0A9W8HGV7"/>
<evidence type="ECO:0000313" key="3">
    <source>
        <dbReference type="EMBL" id="KAJ2781285.1"/>
    </source>
</evidence>
<dbReference type="Proteomes" id="UP001140217">
    <property type="component" value="Unassembled WGS sequence"/>
</dbReference>
<dbReference type="PANTHER" id="PTHR13593:SF140">
    <property type="entry name" value="PLC-LIKE PHOSPHODIESTERASE"/>
    <property type="match status" value="1"/>
</dbReference>
<dbReference type="Pfam" id="PF26146">
    <property type="entry name" value="PI-PLC_X"/>
    <property type="match status" value="1"/>
</dbReference>
<dbReference type="OrthoDB" id="7984201at2759"/>
<dbReference type="Gene3D" id="3.20.20.190">
    <property type="entry name" value="Phosphatidylinositol (PI) phosphodiesterase"/>
    <property type="match status" value="1"/>
</dbReference>
<dbReference type="InterPro" id="IPR000909">
    <property type="entry name" value="PLipase_C_PInositol-sp_X_dom"/>
</dbReference>
<sequence length="337" mass="35083">MRGTVLGAWALLVATAAGQTCNGYSELCGRAFNQVAYVTTHNSYATGDNIAANQNKSIRQQLDAGVRGFMLDLHKLSSGSSSEPYLCHTSCTLLNGGKLVDALRDFKTYLDRNGGEVVTIYIENAEPFGAAGMAQPFRDAGLDKYAYVPAQGAGGGAWPTLGEMVGSGKRLVVFADRGADAAVAPWILAEDAYSVQTSYSVGAGSAFDCQPLKAVRPLWVMNHFVYTNYTVFGVAFERPSPGTAATVNAESSIEDQAALCQSAGHMPSFVTVDYYDVGGVFRAAAAINKVAYKSTATTTFGSSKESASKTQSAAGPLPVPALGPALAALAALALALA</sequence>
<dbReference type="SMART" id="SM00148">
    <property type="entry name" value="PLCXc"/>
    <property type="match status" value="1"/>
</dbReference>
<keyword evidence="1" id="KW-0732">Signal</keyword>
<dbReference type="InterPro" id="IPR051057">
    <property type="entry name" value="PI-PLC_domain"/>
</dbReference>
<keyword evidence="4" id="KW-1185">Reference proteome</keyword>
<name>A0A9W8HGV7_9FUNG</name>
<reference evidence="3" key="1">
    <citation type="submission" date="2022-07" db="EMBL/GenBank/DDBJ databases">
        <title>Phylogenomic reconstructions and comparative analyses of Kickxellomycotina fungi.</title>
        <authorList>
            <person name="Reynolds N.K."/>
            <person name="Stajich J.E."/>
            <person name="Barry K."/>
            <person name="Grigoriev I.V."/>
            <person name="Crous P."/>
            <person name="Smith M.E."/>
        </authorList>
    </citation>
    <scope>NUCLEOTIDE SEQUENCE</scope>
    <source>
        <strain evidence="3">NBRC 105414</strain>
    </source>
</reference>
<feature type="domain" description="Phosphatidylinositol-specific phospholipase C X" evidence="2">
    <location>
        <begin position="26"/>
        <end position="169"/>
    </location>
</feature>
<gene>
    <name evidence="3" type="ORF">H4R18_002963</name>
</gene>
<organism evidence="3 4">
    <name type="scientific">Coemansia javaensis</name>
    <dbReference type="NCBI Taxonomy" id="2761396"/>
    <lineage>
        <taxon>Eukaryota</taxon>
        <taxon>Fungi</taxon>
        <taxon>Fungi incertae sedis</taxon>
        <taxon>Zoopagomycota</taxon>
        <taxon>Kickxellomycotina</taxon>
        <taxon>Kickxellomycetes</taxon>
        <taxon>Kickxellales</taxon>
        <taxon>Kickxellaceae</taxon>
        <taxon>Coemansia</taxon>
    </lineage>
</organism>
<dbReference type="SUPFAM" id="SSF51695">
    <property type="entry name" value="PLC-like phosphodiesterases"/>
    <property type="match status" value="1"/>
</dbReference>
<comment type="caution">
    <text evidence="3">The sequence shown here is derived from an EMBL/GenBank/DDBJ whole genome shotgun (WGS) entry which is preliminary data.</text>
</comment>
<feature type="signal peptide" evidence="1">
    <location>
        <begin position="1"/>
        <end position="18"/>
    </location>
</feature>
<proteinExistence type="predicted"/>
<dbReference type="GO" id="GO:0006629">
    <property type="term" value="P:lipid metabolic process"/>
    <property type="evidence" value="ECO:0007669"/>
    <property type="project" value="InterPro"/>
</dbReference>
<feature type="chain" id="PRO_5040845629" description="Phosphatidylinositol-specific phospholipase C X domain-containing protein" evidence="1">
    <location>
        <begin position="19"/>
        <end position="337"/>
    </location>
</feature>
<evidence type="ECO:0000256" key="1">
    <source>
        <dbReference type="SAM" id="SignalP"/>
    </source>
</evidence>
<dbReference type="PROSITE" id="PS50007">
    <property type="entry name" value="PIPLC_X_DOMAIN"/>
    <property type="match status" value="1"/>
</dbReference>
<evidence type="ECO:0000259" key="2">
    <source>
        <dbReference type="SMART" id="SM00148"/>
    </source>
</evidence>
<dbReference type="PANTHER" id="PTHR13593">
    <property type="match status" value="1"/>
</dbReference>
<dbReference type="EMBL" id="JANBUL010000109">
    <property type="protein sequence ID" value="KAJ2781285.1"/>
    <property type="molecule type" value="Genomic_DNA"/>
</dbReference>